<evidence type="ECO:0000256" key="5">
    <source>
        <dbReference type="ARBA" id="ARBA00022723"/>
    </source>
</evidence>
<evidence type="ECO:0000256" key="9">
    <source>
        <dbReference type="ARBA" id="ARBA00023145"/>
    </source>
</evidence>
<feature type="signal peptide" evidence="12">
    <location>
        <begin position="1"/>
        <end position="20"/>
    </location>
</feature>
<keyword evidence="12" id="KW-0732">Signal</keyword>
<feature type="binding site" evidence="11">
    <location>
        <position position="438"/>
    </location>
    <ligand>
        <name>Zn(2+)</name>
        <dbReference type="ChEBI" id="CHEBI:29105"/>
        <note>catalytic</note>
    </ligand>
</feature>
<dbReference type="EC" id="3.4.24.-" evidence="12"/>
<comment type="cofactor">
    <cofactor evidence="11">
        <name>Zn(2+)</name>
        <dbReference type="ChEBI" id="CHEBI:29105"/>
    </cofactor>
    <text evidence="11">Binds 1 zinc ion per subunit.</text>
</comment>
<sequence>MTPITGFSILVGFVAQRAFAAPWEAPFHQSTPNIHSVGRVGSQFKSYHPEPVFETYGVEGVVHPLAKRDLTSTNEEAAKAFLEEKLGVKPEELSHKSGHSSTSAGNEYFKQTINNITIANAVANVALKGKKVVSFGASFIKPKNVAAPVPKLTKEDAIAKAEATVGGKYNTAPVSVEYFAKESGDVSLTHVVQIQNNDTDEWYEVFVDANSGEIVNVISFVAHAKYRVIPFALQDPNDGFQTLTDPQDSIASPDGWHRYRLNFSNTTVITNATSGNNAHVFKSSVTDGLTGQSSALDVYEYTFDPSKEPAGNKDAASVNIFYLTNMMHDLLYHYGFTESSYNFQYYNYGKGGSGNDPVYVSVQDGGKTNFNNANFATPPDGANAMMRLYLWNKTTPFRDGAFENDVVIHEYTHGLTSRMTGGGTARCLSTDESRGLGEGWSDALADWVRQTSAQSVAQDFTMGEYVYLKSIRDYPYSTSLTTNPLTYGSLQTRTEVHAAGEVWANIWHEIYAALVAKLGFSTDKKNISSTTGNIVALHLLVDALAIQPCNPTFISARDAVIQADANRYGGANKCTLWTAFAKRGLGFGATTTKVDSKTLPSGC</sequence>
<accession>A0A8H2W8U3</accession>
<dbReference type="InterPro" id="IPR050371">
    <property type="entry name" value="Fungal_virulence_M36"/>
</dbReference>
<dbReference type="InterPro" id="IPR027268">
    <property type="entry name" value="Peptidase_M4/M1_CTD_sf"/>
</dbReference>
<evidence type="ECO:0000256" key="11">
    <source>
        <dbReference type="PIRSR" id="PIRSR601842-2"/>
    </source>
</evidence>
<dbReference type="Pfam" id="PF02128">
    <property type="entry name" value="Peptidase_M36"/>
    <property type="match status" value="1"/>
</dbReference>
<feature type="domain" description="PepSY" evidence="13">
    <location>
        <begin position="151"/>
        <end position="217"/>
    </location>
</feature>
<dbReference type="Gene3D" id="1.10.390.10">
    <property type="entry name" value="Neutral Protease Domain 2"/>
    <property type="match status" value="1"/>
</dbReference>
<comment type="subcellular location">
    <subcellularLocation>
        <location evidence="1 12">Secreted</location>
    </subcellularLocation>
</comment>
<evidence type="ECO:0000256" key="7">
    <source>
        <dbReference type="ARBA" id="ARBA00022833"/>
    </source>
</evidence>
<dbReference type="InterPro" id="IPR001842">
    <property type="entry name" value="Peptidase_M36"/>
</dbReference>
<dbReference type="Proteomes" id="UP000663840">
    <property type="component" value="Unassembled WGS sequence"/>
</dbReference>
<evidence type="ECO:0000313" key="15">
    <source>
        <dbReference type="Proteomes" id="UP000663840"/>
    </source>
</evidence>
<dbReference type="PRINTS" id="PR00999">
    <property type="entry name" value="FUNGALYSIN"/>
</dbReference>
<dbReference type="GO" id="GO:0004222">
    <property type="term" value="F:metalloendopeptidase activity"/>
    <property type="evidence" value="ECO:0007669"/>
    <property type="project" value="InterPro"/>
</dbReference>
<dbReference type="AlphaFoldDB" id="A0A8H2W8U3"/>
<keyword evidence="3 12" id="KW-0964">Secreted</keyword>
<dbReference type="EMBL" id="CAJMWR010000160">
    <property type="protein sequence ID" value="CAE6351501.1"/>
    <property type="molecule type" value="Genomic_DNA"/>
</dbReference>
<evidence type="ECO:0000256" key="4">
    <source>
        <dbReference type="ARBA" id="ARBA00022670"/>
    </source>
</evidence>
<name>A0A8H2W8U3_9AGAM</name>
<comment type="similarity">
    <text evidence="2 12">Belongs to the peptidase M36 family.</text>
</comment>
<dbReference type="OrthoDB" id="1470350at2759"/>
<dbReference type="GO" id="GO:0005615">
    <property type="term" value="C:extracellular space"/>
    <property type="evidence" value="ECO:0007669"/>
    <property type="project" value="InterPro"/>
</dbReference>
<evidence type="ECO:0000256" key="12">
    <source>
        <dbReference type="RuleBase" id="RU364017"/>
    </source>
</evidence>
<keyword evidence="7 11" id="KW-0862">Zinc</keyword>
<feature type="active site" evidence="10">
    <location>
        <position position="410"/>
    </location>
</feature>
<evidence type="ECO:0000256" key="10">
    <source>
        <dbReference type="PIRSR" id="PIRSR601842-1"/>
    </source>
</evidence>
<proteinExistence type="inferred from homology"/>
<comment type="caution">
    <text evidence="14">The sequence shown here is derived from an EMBL/GenBank/DDBJ whole genome shotgun (WGS) entry which is preliminary data.</text>
</comment>
<feature type="chain" id="PRO_5034543534" description="Extracellular metalloproteinase" evidence="12">
    <location>
        <begin position="21"/>
        <end position="603"/>
    </location>
</feature>
<feature type="binding site" evidence="11">
    <location>
        <position position="223"/>
    </location>
    <ligand>
        <name>Zn(2+)</name>
        <dbReference type="ChEBI" id="CHEBI:29105"/>
        <note>catalytic</note>
    </ligand>
</feature>
<keyword evidence="4 12" id="KW-0645">Protease</keyword>
<evidence type="ECO:0000313" key="14">
    <source>
        <dbReference type="EMBL" id="CAE6351501.1"/>
    </source>
</evidence>
<dbReference type="PANTHER" id="PTHR33478:SF1">
    <property type="entry name" value="EXTRACELLULAR METALLOPROTEINASE MEP"/>
    <property type="match status" value="1"/>
</dbReference>
<dbReference type="CDD" id="cd09596">
    <property type="entry name" value="M36"/>
    <property type="match status" value="1"/>
</dbReference>
<keyword evidence="9 12" id="KW-0865">Zymogen</keyword>
<evidence type="ECO:0000256" key="2">
    <source>
        <dbReference type="ARBA" id="ARBA00006006"/>
    </source>
</evidence>
<keyword evidence="6 12" id="KW-0378">Hydrolase</keyword>
<dbReference type="Gene3D" id="3.10.170.10">
    <property type="match status" value="1"/>
</dbReference>
<dbReference type="GO" id="GO:0006508">
    <property type="term" value="P:proteolysis"/>
    <property type="evidence" value="ECO:0007669"/>
    <property type="project" value="UniProtKB-KW"/>
</dbReference>
<organism evidence="14 15">
    <name type="scientific">Rhizoctonia solani</name>
    <dbReference type="NCBI Taxonomy" id="456999"/>
    <lineage>
        <taxon>Eukaryota</taxon>
        <taxon>Fungi</taxon>
        <taxon>Dikarya</taxon>
        <taxon>Basidiomycota</taxon>
        <taxon>Agaricomycotina</taxon>
        <taxon>Agaricomycetes</taxon>
        <taxon>Cantharellales</taxon>
        <taxon>Ceratobasidiaceae</taxon>
        <taxon>Rhizoctonia</taxon>
    </lineage>
</organism>
<gene>
    <name evidence="14" type="ORF">RDB_LOCUS8721</name>
</gene>
<evidence type="ECO:0000256" key="3">
    <source>
        <dbReference type="ARBA" id="ARBA00022525"/>
    </source>
</evidence>
<dbReference type="SUPFAM" id="SSF55486">
    <property type="entry name" value="Metalloproteases ('zincins'), catalytic domain"/>
    <property type="match status" value="1"/>
</dbReference>
<dbReference type="Pfam" id="PF03413">
    <property type="entry name" value="PepSY"/>
    <property type="match status" value="1"/>
</dbReference>
<evidence type="ECO:0000256" key="6">
    <source>
        <dbReference type="ARBA" id="ARBA00022801"/>
    </source>
</evidence>
<dbReference type="InterPro" id="IPR025711">
    <property type="entry name" value="PepSY"/>
</dbReference>
<feature type="binding site" evidence="11">
    <location>
        <position position="409"/>
    </location>
    <ligand>
        <name>Zn(2+)</name>
        <dbReference type="ChEBI" id="CHEBI:29105"/>
        <note>catalytic</note>
    </ligand>
</feature>
<evidence type="ECO:0000256" key="8">
    <source>
        <dbReference type="ARBA" id="ARBA00023049"/>
    </source>
</evidence>
<evidence type="ECO:0000259" key="13">
    <source>
        <dbReference type="Pfam" id="PF03413"/>
    </source>
</evidence>
<keyword evidence="5 11" id="KW-0479">Metal-binding</keyword>
<dbReference type="GO" id="GO:0008270">
    <property type="term" value="F:zinc ion binding"/>
    <property type="evidence" value="ECO:0007669"/>
    <property type="project" value="InterPro"/>
</dbReference>
<keyword evidence="8 12" id="KW-0482">Metalloprotease</keyword>
<feature type="binding site" evidence="11">
    <location>
        <position position="413"/>
    </location>
    <ligand>
        <name>Zn(2+)</name>
        <dbReference type="ChEBI" id="CHEBI:29105"/>
        <note>catalytic</note>
    </ligand>
</feature>
<evidence type="ECO:0000256" key="1">
    <source>
        <dbReference type="ARBA" id="ARBA00004613"/>
    </source>
</evidence>
<protein>
    <recommendedName>
        <fullName evidence="12">Extracellular metalloproteinase</fullName>
        <ecNumber evidence="12">3.4.24.-</ecNumber>
    </recommendedName>
    <alternativeName>
        <fullName evidence="12">Fungalysin</fullName>
    </alternativeName>
</protein>
<dbReference type="PANTHER" id="PTHR33478">
    <property type="entry name" value="EXTRACELLULAR METALLOPROTEINASE MEP"/>
    <property type="match status" value="1"/>
</dbReference>
<reference evidence="14" key="1">
    <citation type="submission" date="2021-01" db="EMBL/GenBank/DDBJ databases">
        <authorList>
            <person name="Kaushik A."/>
        </authorList>
    </citation>
    <scope>NUCLEOTIDE SEQUENCE</scope>
    <source>
        <strain evidence="14">AG1-1A</strain>
    </source>
</reference>